<accession>A0ABP1DJQ0</accession>
<name>A0ABP1DJQ0_9APHY</name>
<evidence type="ECO:0000313" key="1">
    <source>
        <dbReference type="EMBL" id="CAL1708047.1"/>
    </source>
</evidence>
<protein>
    <recommendedName>
        <fullName evidence="3">F-box domain-containing protein</fullName>
    </recommendedName>
</protein>
<evidence type="ECO:0008006" key="3">
    <source>
        <dbReference type="Google" id="ProtNLM"/>
    </source>
</evidence>
<dbReference type="Gene3D" id="3.80.10.10">
    <property type="entry name" value="Ribonuclease Inhibitor"/>
    <property type="match status" value="1"/>
</dbReference>
<sequence length="479" mass="55148">MHSFKLSGLLSSRPVIVLRTIGRAFRRTRPLSAASRLPQELVLQIFEHYMHTLPMLPEAPHFSYVGPMKEVISPGESAFWQYHHLLPDQLNHSKCSTKEALSSLHTVILVSRSWYLAGTEYLYRHPILLSYRHIRAFSRVLSKYPNVRLARHISVFFQHDWKHKPEYLLSILNNLESLESLVVFHDGHQAQYCPINPQFSCTHDFFSRLRKLTLCGGYYSSYGIKLPFPNLEHLCLKDVSLLGDAFFECELPRLHTLQLVGVVYRDAHSTFKAISLLPSLRVLELYLVYSYQLASFWQLNDIFFESLQELTIGVLDTCSRTLGTWRLPSNLIRMTLLVNLLPKGEDGKVVGKGSLQDISRFLQHNADRLTRKSFIQLRIVSQFNFCDVGDDPMKAGHADANAFLDGDTPELKQIRAQYYRMIVTAVRCRIPIEPVWYNLAGYVNAMLARACMSDEEIRDVQQRRELPTLKTSLFQDVAS</sequence>
<dbReference type="SUPFAM" id="SSF52047">
    <property type="entry name" value="RNI-like"/>
    <property type="match status" value="1"/>
</dbReference>
<reference evidence="2" key="1">
    <citation type="submission" date="2024-04" db="EMBL/GenBank/DDBJ databases">
        <authorList>
            <person name="Shaw F."/>
            <person name="Minotto A."/>
        </authorList>
    </citation>
    <scope>NUCLEOTIDE SEQUENCE [LARGE SCALE GENOMIC DNA]</scope>
</reference>
<organism evidence="1 2">
    <name type="scientific">Somion occarium</name>
    <dbReference type="NCBI Taxonomy" id="3059160"/>
    <lineage>
        <taxon>Eukaryota</taxon>
        <taxon>Fungi</taxon>
        <taxon>Dikarya</taxon>
        <taxon>Basidiomycota</taxon>
        <taxon>Agaricomycotina</taxon>
        <taxon>Agaricomycetes</taxon>
        <taxon>Polyporales</taxon>
        <taxon>Cerrenaceae</taxon>
        <taxon>Somion</taxon>
    </lineage>
</organism>
<keyword evidence="2" id="KW-1185">Reference proteome</keyword>
<proteinExistence type="predicted"/>
<evidence type="ECO:0000313" key="2">
    <source>
        <dbReference type="Proteomes" id="UP001497453"/>
    </source>
</evidence>
<dbReference type="EMBL" id="OZ037947">
    <property type="protein sequence ID" value="CAL1708047.1"/>
    <property type="molecule type" value="Genomic_DNA"/>
</dbReference>
<dbReference type="Proteomes" id="UP001497453">
    <property type="component" value="Chromosome 4"/>
</dbReference>
<dbReference type="InterPro" id="IPR032675">
    <property type="entry name" value="LRR_dom_sf"/>
</dbReference>
<gene>
    <name evidence="1" type="ORF">GFSPODELE1_LOCUS6672</name>
</gene>